<reference evidence="5 6" key="1">
    <citation type="journal article" date="2016" name="Nat. Commun.">
        <title>Thousands of microbial genomes shed light on interconnected biogeochemical processes in an aquifer system.</title>
        <authorList>
            <person name="Anantharaman K."/>
            <person name="Brown C.T."/>
            <person name="Hug L.A."/>
            <person name="Sharon I."/>
            <person name="Castelle C.J."/>
            <person name="Probst A.J."/>
            <person name="Thomas B.C."/>
            <person name="Singh A."/>
            <person name="Wilkins M.J."/>
            <person name="Karaoz U."/>
            <person name="Brodie E.L."/>
            <person name="Williams K.H."/>
            <person name="Hubbard S.S."/>
            <person name="Banfield J.F."/>
        </authorList>
    </citation>
    <scope>NUCLEOTIDE SEQUENCE [LARGE SCALE GENOMIC DNA]</scope>
</reference>
<dbReference type="AlphaFoldDB" id="A0A1F7FEA1"/>
<dbReference type="Gene3D" id="3.40.50.1110">
    <property type="entry name" value="SGNH hydrolase"/>
    <property type="match status" value="1"/>
</dbReference>
<evidence type="ECO:0000259" key="4">
    <source>
        <dbReference type="Pfam" id="PF18962"/>
    </source>
</evidence>
<sequence>MRFYLRIAAECFICFVFPFMAQAQPVLTAFPKPLQFYCRNAQDSAVAAVTGTVTAAGPESVTVTLYKNNIQTLHLAQRLHYSGATASFGFSPKIHAELSMYKFELRVDTALYASADSVVCGDAFTIDGQSNSVTQASYNYSSKWIRSFGSSTTDAAPSQADSTWAVAQSMTIYSHGAIGVWGMQVARHIIENSQIPVCIINGGYNGTSIESHARDLTYSSIYGRLYNRVRRAELLNGIRAVFWHQGESGYDPAMYRTNFLNLCSSWKTDYPSIERYYLFQTRPGCGIASGQDIVREAQRIIPVGRPDISIMSTVDLPGHDGCHYAANGYIQMGDQLYRLVARDFYVSSDTARICPPNIQEARFADMAHTRLILRFDQPVLVPADTGIRHAFALGKTVTALDSVKADTAANTITIYFHVPSDSATISYGPDTWNSATYEGPWLYNTRGIGALTFHRFIVSANTEDEPGTMDLENHSLTVAPNPFNPSVNIKVAGWKNGTELKILNINGKVVVNLTTVLNNGSQKSGLRQVSWNASGHASGVYVVMLKNGNSKLKQKVMLIR</sequence>
<protein>
    <recommendedName>
        <fullName evidence="7">Sialate O-acetylesterase domain-containing protein</fullName>
    </recommendedName>
</protein>
<evidence type="ECO:0000313" key="5">
    <source>
        <dbReference type="EMBL" id="OGK04983.1"/>
    </source>
</evidence>
<evidence type="ECO:0008006" key="7">
    <source>
        <dbReference type="Google" id="ProtNLM"/>
    </source>
</evidence>
<proteinExistence type="predicted"/>
<accession>A0A1F7FEA1</accession>
<dbReference type="Pfam" id="PF03629">
    <property type="entry name" value="SASA"/>
    <property type="match status" value="1"/>
</dbReference>
<dbReference type="PANTHER" id="PTHR31988">
    <property type="entry name" value="ESTERASE, PUTATIVE (DUF303)-RELATED"/>
    <property type="match status" value="1"/>
</dbReference>
<evidence type="ECO:0000313" key="6">
    <source>
        <dbReference type="Proteomes" id="UP000179243"/>
    </source>
</evidence>
<evidence type="ECO:0000256" key="1">
    <source>
        <dbReference type="ARBA" id="ARBA00022801"/>
    </source>
</evidence>
<comment type="caution">
    <text evidence="5">The sequence shown here is derived from an EMBL/GenBank/DDBJ whole genome shotgun (WGS) entry which is preliminary data.</text>
</comment>
<dbReference type="PANTHER" id="PTHR31988:SF19">
    <property type="entry name" value="9-O-ACETYL-N-ACETYLNEURAMINIC ACID DEACETYLASE-RELATED"/>
    <property type="match status" value="1"/>
</dbReference>
<dbReference type="Pfam" id="PF18962">
    <property type="entry name" value="Por_Secre_tail"/>
    <property type="match status" value="1"/>
</dbReference>
<feature type="domain" description="Secretion system C-terminal sorting" evidence="4">
    <location>
        <begin position="480"/>
        <end position="557"/>
    </location>
</feature>
<gene>
    <name evidence="5" type="ORF">A2519_09905</name>
</gene>
<dbReference type="GO" id="GO:0016787">
    <property type="term" value="F:hydrolase activity"/>
    <property type="evidence" value="ECO:0007669"/>
    <property type="project" value="UniProtKB-KW"/>
</dbReference>
<organism evidence="5 6">
    <name type="scientific">Candidatus Raymondbacteria bacterium RIFOXYD12_FULL_49_13</name>
    <dbReference type="NCBI Taxonomy" id="1817890"/>
    <lineage>
        <taxon>Bacteria</taxon>
        <taxon>Raymondiibacteriota</taxon>
    </lineage>
</organism>
<dbReference type="InterPro" id="IPR036514">
    <property type="entry name" value="SGNH_hydro_sf"/>
</dbReference>
<keyword evidence="1" id="KW-0378">Hydrolase</keyword>
<dbReference type="InterPro" id="IPR026444">
    <property type="entry name" value="Secre_tail"/>
</dbReference>
<dbReference type="EMBL" id="MFYX01000064">
    <property type="protein sequence ID" value="OGK04983.1"/>
    <property type="molecule type" value="Genomic_DNA"/>
</dbReference>
<feature type="chain" id="PRO_5009528634" description="Sialate O-acetylesterase domain-containing protein" evidence="2">
    <location>
        <begin position="24"/>
        <end position="560"/>
    </location>
</feature>
<feature type="domain" description="Sialate O-acetylesterase" evidence="3">
    <location>
        <begin position="123"/>
        <end position="338"/>
    </location>
</feature>
<dbReference type="NCBIfam" id="TIGR04183">
    <property type="entry name" value="Por_Secre_tail"/>
    <property type="match status" value="1"/>
</dbReference>
<feature type="signal peptide" evidence="2">
    <location>
        <begin position="1"/>
        <end position="23"/>
    </location>
</feature>
<dbReference type="InterPro" id="IPR052940">
    <property type="entry name" value="Carb_Esterase_6"/>
</dbReference>
<dbReference type="Proteomes" id="UP000179243">
    <property type="component" value="Unassembled WGS sequence"/>
</dbReference>
<dbReference type="SUPFAM" id="SSF52266">
    <property type="entry name" value="SGNH hydrolase"/>
    <property type="match status" value="1"/>
</dbReference>
<name>A0A1F7FEA1_UNCRA</name>
<dbReference type="InterPro" id="IPR005181">
    <property type="entry name" value="SASA"/>
</dbReference>
<evidence type="ECO:0000259" key="3">
    <source>
        <dbReference type="Pfam" id="PF03629"/>
    </source>
</evidence>
<evidence type="ECO:0000256" key="2">
    <source>
        <dbReference type="SAM" id="SignalP"/>
    </source>
</evidence>
<keyword evidence="2" id="KW-0732">Signal</keyword>